<reference evidence="5 6" key="1">
    <citation type="submission" date="2018-05" db="EMBL/GenBank/DDBJ databases">
        <title>Abyssibacter profundi OUC007T gen. nov., sp. nov, a marine bacterium isolated from seawater of the Mariana Trench.</title>
        <authorList>
            <person name="Zhou S."/>
        </authorList>
    </citation>
    <scope>NUCLEOTIDE SEQUENCE [LARGE SCALE GENOMIC DNA]</scope>
    <source>
        <strain evidence="5 6">OUC007</strain>
    </source>
</reference>
<evidence type="ECO:0000259" key="3">
    <source>
        <dbReference type="PROSITE" id="PS50093"/>
    </source>
</evidence>
<dbReference type="SUPFAM" id="SSF50939">
    <property type="entry name" value="Sialidases"/>
    <property type="match status" value="1"/>
</dbReference>
<evidence type="ECO:0000259" key="4">
    <source>
        <dbReference type="PROSITE" id="PS50853"/>
    </source>
</evidence>
<dbReference type="PROSITE" id="PS50853">
    <property type="entry name" value="FN3"/>
    <property type="match status" value="1"/>
</dbReference>
<dbReference type="SUPFAM" id="SSF49299">
    <property type="entry name" value="PKD domain"/>
    <property type="match status" value="1"/>
</dbReference>
<organism evidence="5 6">
    <name type="scientific">Abyssibacter profundi</name>
    <dbReference type="NCBI Taxonomy" id="2182787"/>
    <lineage>
        <taxon>Bacteria</taxon>
        <taxon>Pseudomonadati</taxon>
        <taxon>Pseudomonadota</taxon>
        <taxon>Gammaproteobacteria</taxon>
        <taxon>Chromatiales</taxon>
        <taxon>Oceanococcaceae</taxon>
        <taxon>Abyssibacter</taxon>
    </lineage>
</organism>
<evidence type="ECO:0000256" key="2">
    <source>
        <dbReference type="SAM" id="SignalP"/>
    </source>
</evidence>
<feature type="signal peptide" evidence="2">
    <location>
        <begin position="1"/>
        <end position="21"/>
    </location>
</feature>
<dbReference type="Gene3D" id="2.60.120.380">
    <property type="match status" value="1"/>
</dbReference>
<keyword evidence="1" id="KW-0472">Membrane</keyword>
<dbReference type="PROSITE" id="PS50093">
    <property type="entry name" value="PKD"/>
    <property type="match status" value="1"/>
</dbReference>
<dbReference type="InterPro" id="IPR003961">
    <property type="entry name" value="FN3_dom"/>
</dbReference>
<dbReference type="InterPro" id="IPR000601">
    <property type="entry name" value="PKD_dom"/>
</dbReference>
<dbReference type="Pfam" id="PF18911">
    <property type="entry name" value="PKD_4"/>
    <property type="match status" value="1"/>
</dbReference>
<dbReference type="InterPro" id="IPR013783">
    <property type="entry name" value="Ig-like_fold"/>
</dbReference>
<evidence type="ECO:0000313" key="5">
    <source>
        <dbReference type="EMBL" id="PWN57298.1"/>
    </source>
</evidence>
<feature type="domain" description="PKD" evidence="3">
    <location>
        <begin position="888"/>
        <end position="961"/>
    </location>
</feature>
<gene>
    <name evidence="5" type="ORF">DEH80_01985</name>
</gene>
<keyword evidence="6" id="KW-1185">Reference proteome</keyword>
<dbReference type="EMBL" id="QEQK01000002">
    <property type="protein sequence ID" value="PWN57298.1"/>
    <property type="molecule type" value="Genomic_DNA"/>
</dbReference>
<evidence type="ECO:0000256" key="1">
    <source>
        <dbReference type="SAM" id="Phobius"/>
    </source>
</evidence>
<evidence type="ECO:0000313" key="6">
    <source>
        <dbReference type="Proteomes" id="UP000251800"/>
    </source>
</evidence>
<dbReference type="Proteomes" id="UP000251800">
    <property type="component" value="Unassembled WGS sequence"/>
</dbReference>
<feature type="domain" description="Fibronectin type-III" evidence="4">
    <location>
        <begin position="602"/>
        <end position="699"/>
    </location>
</feature>
<dbReference type="CDD" id="cd00063">
    <property type="entry name" value="FN3"/>
    <property type="match status" value="1"/>
</dbReference>
<protein>
    <recommendedName>
        <fullName evidence="7">PKD domain-containing protein</fullName>
    </recommendedName>
</protein>
<dbReference type="AlphaFoldDB" id="A0A363UPB4"/>
<keyword evidence="2" id="KW-0732">Signal</keyword>
<sequence>MNRPLRGLLAALCLLPVALSAADPASGTLTPDSGPLTYTSGPFLVSDPSGECTIGVCDYYDLTVSIPAGALTGFPSASVRIVIEWGSPTEDFDLYVYDAAGGEVASSGSAVTASESASFLALEGDTVYQVEISPYAVTGGTVSATITFEPGEPGVVPGPGGPVEPGSVPLGASGPGIPRYLTYTPPPALNGNVGEPSIGFNTDTKRAFLLSGFKTLWATFPAEQDPPAPEACEAEWEDRSFVTTTVNTLDPIGITDSLVRGAETNRTWIGQLQAKSHLMAFTDDDGETWTPSEGNSIVLNGFDHQTIGSGPYPEGMELLARTSFPNALYYCGQDVAYANCARSDDGGLTFGPTTIMYDLTTCAGLHGHARVAPDGTVYVPAPDCNGEAGVAISEDAGTTWRVSTVPGSESSGFDPQFAVASDGTGYMCFAKGLGQAFVSVTTDKGETWSDPVNISQELGIQHIAFPQAVAGDGDRAACAFLGTTTPGNPNTLGFEGVWHVYFATTYDRGQTWDIVNATPNDPVQGYGGIWDSGGGNYNRNLLDFNEITIDDRGFPLYGYADGCIGSCDVDPINNTFAAYPKLVRQVGGRGLYAEFDRVEPAAPRRACLDGRRTFDRSTLSWREPDNGGEAISEYKVFRGIGDGERTQIGRTNGKPSFVDLSADPAIETYSYSVVAVNSQGESLDSNVITLPVEQVTVEEDLCVAPGVTFVPDGPGDGGALPGTDLISVSVAEPLELDGNLLVTLRVDDLSAPPANTLWGVRFNPPSIPASNPDNVFVAMVTDEGAPRFIYGSTTREVVVLASYTLWNEEGTLAPESTFAADGTIAMVVPREVFGLQAGDQLVNPTAIVFSGATAAEKLSRSTNTEDAGVGLENYTLRSDTFCLPNRPPFSLLSVSDTTPSVGSTVTFDASGSTDDDGEPIVSYLFDFGDGTQLETDQPVVEHVYNEAGLYRAQLETVDERGRKSDNIAQAQIDVSGEASQAGRGATGVGAGGSMSRLGLLALVMALLMVRRPRRR</sequence>
<feature type="chain" id="PRO_5016703216" description="PKD domain-containing protein" evidence="2">
    <location>
        <begin position="22"/>
        <end position="1015"/>
    </location>
</feature>
<dbReference type="Gene3D" id="2.120.10.10">
    <property type="match status" value="1"/>
</dbReference>
<proteinExistence type="predicted"/>
<dbReference type="InterPro" id="IPR036278">
    <property type="entry name" value="Sialidase_sf"/>
</dbReference>
<keyword evidence="1" id="KW-1133">Transmembrane helix</keyword>
<dbReference type="InterPro" id="IPR036116">
    <property type="entry name" value="FN3_sf"/>
</dbReference>
<dbReference type="Gene3D" id="2.60.40.10">
    <property type="entry name" value="Immunoglobulins"/>
    <property type="match status" value="2"/>
</dbReference>
<comment type="caution">
    <text evidence="5">The sequence shown here is derived from an EMBL/GenBank/DDBJ whole genome shotgun (WGS) entry which is preliminary data.</text>
</comment>
<keyword evidence="1" id="KW-0812">Transmembrane</keyword>
<accession>A0A363UPB4</accession>
<dbReference type="CDD" id="cd00146">
    <property type="entry name" value="PKD"/>
    <property type="match status" value="1"/>
</dbReference>
<feature type="transmembrane region" description="Helical" evidence="1">
    <location>
        <begin position="988"/>
        <end position="1009"/>
    </location>
</feature>
<dbReference type="RefSeq" id="WP_109718804.1">
    <property type="nucleotide sequence ID" value="NZ_QEQK01000002.1"/>
</dbReference>
<name>A0A363UPB4_9GAMM</name>
<evidence type="ECO:0008006" key="7">
    <source>
        <dbReference type="Google" id="ProtNLM"/>
    </source>
</evidence>
<dbReference type="SUPFAM" id="SSF49265">
    <property type="entry name" value="Fibronectin type III"/>
    <property type="match status" value="1"/>
</dbReference>
<dbReference type="SMART" id="SM00089">
    <property type="entry name" value="PKD"/>
    <property type="match status" value="1"/>
</dbReference>
<dbReference type="CDD" id="cd15482">
    <property type="entry name" value="Sialidase_non-viral"/>
    <property type="match status" value="1"/>
</dbReference>
<dbReference type="InterPro" id="IPR035986">
    <property type="entry name" value="PKD_dom_sf"/>
</dbReference>
<dbReference type="InterPro" id="IPR022409">
    <property type="entry name" value="PKD/Chitinase_dom"/>
</dbReference>